<keyword evidence="2" id="KW-1185">Reference proteome</keyword>
<gene>
    <name evidence="1" type="ORF">PSYICH_LOCUS9722</name>
</gene>
<dbReference type="EMBL" id="OV651816">
    <property type="protein sequence ID" value="CAH1109362.1"/>
    <property type="molecule type" value="Genomic_DNA"/>
</dbReference>
<protein>
    <submittedName>
        <fullName evidence="1">Uncharacterized protein</fullName>
    </submittedName>
</protein>
<organism evidence="1 2">
    <name type="scientific">Psylliodes chrysocephalus</name>
    <dbReference type="NCBI Taxonomy" id="3402493"/>
    <lineage>
        <taxon>Eukaryota</taxon>
        <taxon>Metazoa</taxon>
        <taxon>Ecdysozoa</taxon>
        <taxon>Arthropoda</taxon>
        <taxon>Hexapoda</taxon>
        <taxon>Insecta</taxon>
        <taxon>Pterygota</taxon>
        <taxon>Neoptera</taxon>
        <taxon>Endopterygota</taxon>
        <taxon>Coleoptera</taxon>
        <taxon>Polyphaga</taxon>
        <taxon>Cucujiformia</taxon>
        <taxon>Chrysomeloidea</taxon>
        <taxon>Chrysomelidae</taxon>
        <taxon>Galerucinae</taxon>
        <taxon>Alticini</taxon>
        <taxon>Psylliodes</taxon>
    </lineage>
</organism>
<dbReference type="OrthoDB" id="6772076at2759"/>
<evidence type="ECO:0000313" key="2">
    <source>
        <dbReference type="Proteomes" id="UP001153636"/>
    </source>
</evidence>
<accession>A0A9P0CTY0</accession>
<dbReference type="AlphaFoldDB" id="A0A9P0CTY0"/>
<proteinExistence type="predicted"/>
<sequence>MGYKKWAKSGLEENDVAVQNQQNSAIINGVQIFYDSLPKMESHYYRATASKLYLEPMWTSKSQLYQFYKSNFCKNQNQKAVSIATFHKQFEKINFPYTYRPKKDLCDICVSFQTGNISEDDYNEHIKFKDEARAKKKMTINNHRMMYLPWISNRLYFARNQMYHHSIIKQN</sequence>
<evidence type="ECO:0000313" key="1">
    <source>
        <dbReference type="EMBL" id="CAH1109362.1"/>
    </source>
</evidence>
<name>A0A9P0CTY0_9CUCU</name>
<reference evidence="1" key="1">
    <citation type="submission" date="2022-01" db="EMBL/GenBank/DDBJ databases">
        <authorList>
            <person name="King R."/>
        </authorList>
    </citation>
    <scope>NUCLEOTIDE SEQUENCE</scope>
</reference>
<dbReference type="Proteomes" id="UP001153636">
    <property type="component" value="Chromosome 4"/>
</dbReference>